<dbReference type="Pfam" id="PF13460">
    <property type="entry name" value="NAD_binding_10"/>
    <property type="match status" value="1"/>
</dbReference>
<accession>A0A9W6SRJ9</accession>
<dbReference type="InterPro" id="IPR016040">
    <property type="entry name" value="NAD(P)-bd_dom"/>
</dbReference>
<organism evidence="2 3">
    <name type="scientific">Actinorhabdospora filicis</name>
    <dbReference type="NCBI Taxonomy" id="1785913"/>
    <lineage>
        <taxon>Bacteria</taxon>
        <taxon>Bacillati</taxon>
        <taxon>Actinomycetota</taxon>
        <taxon>Actinomycetes</taxon>
        <taxon>Micromonosporales</taxon>
        <taxon>Micromonosporaceae</taxon>
        <taxon>Actinorhabdospora</taxon>
    </lineage>
</organism>
<dbReference type="InterPro" id="IPR051207">
    <property type="entry name" value="ComplexI_NDUFA9_subunit"/>
</dbReference>
<dbReference type="RefSeq" id="WP_285666043.1">
    <property type="nucleotide sequence ID" value="NZ_BSTX01000004.1"/>
</dbReference>
<dbReference type="AlphaFoldDB" id="A0A9W6SRJ9"/>
<dbReference type="PANTHER" id="PTHR12126">
    <property type="entry name" value="NADH-UBIQUINONE OXIDOREDUCTASE 39 KDA SUBUNIT-RELATED"/>
    <property type="match status" value="1"/>
</dbReference>
<evidence type="ECO:0000259" key="1">
    <source>
        <dbReference type="Pfam" id="PF13460"/>
    </source>
</evidence>
<dbReference type="InterPro" id="IPR036291">
    <property type="entry name" value="NAD(P)-bd_dom_sf"/>
</dbReference>
<dbReference type="PANTHER" id="PTHR12126:SF11">
    <property type="entry name" value="NADH DEHYDROGENASE [UBIQUINONE] 1 ALPHA SUBCOMPLEX SUBUNIT 9, MITOCHONDRIAL"/>
    <property type="match status" value="1"/>
</dbReference>
<dbReference type="SUPFAM" id="SSF51735">
    <property type="entry name" value="NAD(P)-binding Rossmann-fold domains"/>
    <property type="match status" value="1"/>
</dbReference>
<dbReference type="Proteomes" id="UP001165079">
    <property type="component" value="Unassembled WGS sequence"/>
</dbReference>
<reference evidence="2" key="1">
    <citation type="submission" date="2023-03" db="EMBL/GenBank/DDBJ databases">
        <title>Actinorhabdospora filicis NBRC 111898.</title>
        <authorList>
            <person name="Ichikawa N."/>
            <person name="Sato H."/>
            <person name="Tonouchi N."/>
        </authorList>
    </citation>
    <scope>NUCLEOTIDE SEQUENCE</scope>
    <source>
        <strain evidence="2">NBRC 111898</strain>
    </source>
</reference>
<gene>
    <name evidence="2" type="ORF">Afil01_55950</name>
</gene>
<feature type="domain" description="NAD(P)-binding" evidence="1">
    <location>
        <begin position="7"/>
        <end position="171"/>
    </location>
</feature>
<keyword evidence="3" id="KW-1185">Reference proteome</keyword>
<protein>
    <submittedName>
        <fullName evidence="2">NmrA family transcriptional regulator</fullName>
    </submittedName>
</protein>
<proteinExistence type="predicted"/>
<sequence length="248" mass="26331">MYVLVTGGTGTLGKQVLPRLAAAGAKIRVLSRTAKPGADRVACDLTTGEGLAEAMRGIDTVLHLAGGQKGDDVAAANLVRAAEEAGVGHIVHISVIGADTMPISWFKMKLAAEDAIRDSKIPHTILRAAQFHDLVFTIAEKMTKMPLVPAPGGLRFQPVASEDVAARLVELTVGEPQGLVDDIAGPRVYDMRELLRGFLAARGKKRPLLPVRMPGKVGRAYRAGDNLSLERVRTGAGTWEDFLAARLG</sequence>
<dbReference type="EMBL" id="BSTX01000004">
    <property type="protein sequence ID" value="GLZ80788.1"/>
    <property type="molecule type" value="Genomic_DNA"/>
</dbReference>
<evidence type="ECO:0000313" key="3">
    <source>
        <dbReference type="Proteomes" id="UP001165079"/>
    </source>
</evidence>
<dbReference type="Gene3D" id="3.40.50.720">
    <property type="entry name" value="NAD(P)-binding Rossmann-like Domain"/>
    <property type="match status" value="1"/>
</dbReference>
<name>A0A9W6SRJ9_9ACTN</name>
<comment type="caution">
    <text evidence="2">The sequence shown here is derived from an EMBL/GenBank/DDBJ whole genome shotgun (WGS) entry which is preliminary data.</text>
</comment>
<dbReference type="GO" id="GO:0044877">
    <property type="term" value="F:protein-containing complex binding"/>
    <property type="evidence" value="ECO:0007669"/>
    <property type="project" value="TreeGrafter"/>
</dbReference>
<evidence type="ECO:0000313" key="2">
    <source>
        <dbReference type="EMBL" id="GLZ80788.1"/>
    </source>
</evidence>